<dbReference type="AlphaFoldDB" id="A0A3P7NVU4"/>
<protein>
    <submittedName>
        <fullName evidence="2">Uncharacterized protein</fullName>
    </submittedName>
</protein>
<proteinExistence type="predicted"/>
<evidence type="ECO:0000313" key="2">
    <source>
        <dbReference type="EMBL" id="VDN40198.1"/>
    </source>
</evidence>
<dbReference type="EMBL" id="UYRU01097918">
    <property type="protein sequence ID" value="VDN40198.1"/>
    <property type="molecule type" value="Genomic_DNA"/>
</dbReference>
<feature type="compositionally biased region" description="Low complexity" evidence="1">
    <location>
        <begin position="95"/>
        <end position="110"/>
    </location>
</feature>
<accession>A0A3P7NVU4</accession>
<name>A0A3P7NVU4_DIBLA</name>
<sequence length="192" mass="21554">MAALLANSLRRQSLFLQFSEMLNVRLLSSDKKSRPPHPKPKSFEERRKLKKAASKTTGAIPTSELLKDFLNPPRAKSDPAQAAKLSKSKTKPEPDATATPETAEPSAAKPMLENVIKSKDLLKDFLDAKGRPDRRLVRQRLSSTKGSVVDEHFRSRRTEALPQPEQLSIFDELPFPEKGSCLIFSVFDCILW</sequence>
<gene>
    <name evidence="2" type="ORF">DILT_LOCUS18171</name>
</gene>
<dbReference type="Proteomes" id="UP000281553">
    <property type="component" value="Unassembled WGS sequence"/>
</dbReference>
<feature type="region of interest" description="Disordered" evidence="1">
    <location>
        <begin position="26"/>
        <end position="111"/>
    </location>
</feature>
<evidence type="ECO:0000256" key="1">
    <source>
        <dbReference type="SAM" id="MobiDB-lite"/>
    </source>
</evidence>
<organism evidence="2 3">
    <name type="scientific">Dibothriocephalus latus</name>
    <name type="common">Fish tapeworm</name>
    <name type="synonym">Diphyllobothrium latum</name>
    <dbReference type="NCBI Taxonomy" id="60516"/>
    <lineage>
        <taxon>Eukaryota</taxon>
        <taxon>Metazoa</taxon>
        <taxon>Spiralia</taxon>
        <taxon>Lophotrochozoa</taxon>
        <taxon>Platyhelminthes</taxon>
        <taxon>Cestoda</taxon>
        <taxon>Eucestoda</taxon>
        <taxon>Diphyllobothriidea</taxon>
        <taxon>Diphyllobothriidae</taxon>
        <taxon>Dibothriocephalus</taxon>
    </lineage>
</organism>
<reference evidence="2 3" key="1">
    <citation type="submission" date="2018-11" db="EMBL/GenBank/DDBJ databases">
        <authorList>
            <consortium name="Pathogen Informatics"/>
        </authorList>
    </citation>
    <scope>NUCLEOTIDE SEQUENCE [LARGE SCALE GENOMIC DNA]</scope>
</reference>
<keyword evidence="3" id="KW-1185">Reference proteome</keyword>
<evidence type="ECO:0000313" key="3">
    <source>
        <dbReference type="Proteomes" id="UP000281553"/>
    </source>
</evidence>